<dbReference type="AlphaFoldDB" id="A0A516R1B8"/>
<reference evidence="1 2" key="1">
    <citation type="journal article" date="2019" name="J. Ind. Microbiol. Biotechnol.">
        <title>The complete genomic sequence of Streptomyces spectabilis NRRL-2792 and identification of secondary metabolite biosynthetic gene clusters.</title>
        <authorList>
            <person name="Sinha A."/>
            <person name="Phillips-Salemka S."/>
            <person name="Niraula T.A."/>
            <person name="Short K.A."/>
            <person name="Niraula N.P."/>
        </authorList>
    </citation>
    <scope>NUCLEOTIDE SEQUENCE [LARGE SCALE GENOMIC DNA]</scope>
    <source>
        <strain evidence="1 2">NRRL 2792</strain>
    </source>
</reference>
<dbReference type="InterPro" id="IPR039708">
    <property type="entry name" value="MT1774/Rv1733c-like"/>
</dbReference>
<protein>
    <recommendedName>
        <fullName evidence="3">Integral membrane protein</fullName>
    </recommendedName>
</protein>
<name>A0A516R1B8_STRST</name>
<dbReference type="RefSeq" id="WP_144001020.1">
    <property type="nucleotide sequence ID" value="NZ_CP040916.1"/>
</dbReference>
<evidence type="ECO:0000313" key="2">
    <source>
        <dbReference type="Proteomes" id="UP000316806"/>
    </source>
</evidence>
<organism evidence="1 2">
    <name type="scientific">Streptomyces spectabilis</name>
    <dbReference type="NCBI Taxonomy" id="68270"/>
    <lineage>
        <taxon>Bacteria</taxon>
        <taxon>Bacillati</taxon>
        <taxon>Actinomycetota</taxon>
        <taxon>Actinomycetes</taxon>
        <taxon>Kitasatosporales</taxon>
        <taxon>Streptomycetaceae</taxon>
        <taxon>Streptomyces</taxon>
    </lineage>
</organism>
<proteinExistence type="predicted"/>
<gene>
    <name evidence="1" type="ORF">FH965_01750</name>
</gene>
<dbReference type="Proteomes" id="UP000316806">
    <property type="component" value="Chromosome"/>
</dbReference>
<evidence type="ECO:0000313" key="1">
    <source>
        <dbReference type="EMBL" id="QDQ09442.1"/>
    </source>
</evidence>
<dbReference type="EMBL" id="CP040916">
    <property type="protein sequence ID" value="QDQ09442.1"/>
    <property type="molecule type" value="Genomic_DNA"/>
</dbReference>
<accession>A0A516R1B8</accession>
<dbReference type="PANTHER" id="PTHR42305:SF1">
    <property type="entry name" value="MEMBRANE PROTEIN RV1733C-RELATED"/>
    <property type="match status" value="1"/>
</dbReference>
<sequence>MRKFRGARSPGRRWRHNPLRRRSDVVEAWIFLLAWAAGLAGGTAVGVVGAQAMDDAVERQRAARRPVHAVLSETAPAGARDGDNGSRFDHVRAAVRWADGDGILHDGRASVRPGTRKGTTLTLWADAHGRLVSAPISRTDGTTRVMVTGAGVASTTCLVFLAGGRVARLRVEQQATERWGQEWDQLGPQWGRTAG</sequence>
<dbReference type="PANTHER" id="PTHR42305">
    <property type="entry name" value="MEMBRANE PROTEIN RV1733C-RELATED"/>
    <property type="match status" value="1"/>
</dbReference>
<evidence type="ECO:0008006" key="3">
    <source>
        <dbReference type="Google" id="ProtNLM"/>
    </source>
</evidence>